<keyword evidence="9 10" id="KW-0539">Nucleus</keyword>
<dbReference type="CDD" id="cd06916">
    <property type="entry name" value="NR_DBD_like"/>
    <property type="match status" value="1"/>
</dbReference>
<dbReference type="PANTHER" id="PTHR24083">
    <property type="entry name" value="NUCLEAR HORMONE RECEPTOR"/>
    <property type="match status" value="1"/>
</dbReference>
<dbReference type="Gene3D" id="3.30.50.10">
    <property type="entry name" value="Erythroid Transcription Factor GATA-1, subunit A"/>
    <property type="match status" value="1"/>
</dbReference>
<sequence length="356" mass="40718">MTTCMDIPPVEVKQVQTKSKPEEKVECAVCSDKSTGKHYGVSTCEGCKSFFKRTVRNSTSYTCRGQNNCHIDRHSRSRCPACRFQKCLDTGMKKEAVQTTKLPSFPNFQFPFYGDMNTMYAQGMFPLTVFQSPFIPMGMIPINQTRPDVAYELAANVLFSMMDWAKKLTTFNHLIENDQITLLKMAWSDLFLLEAARSPLQMYVQQMYSTINAQTKQLSMEVILKRMEYARMFQEQEERIRNLGMDMTEHFHLKCIVLFRADGSLISQPRQVEVLQDTSQSSLEQYIRTQYPTQPTRFGKLLLMLSSLRKVEPTVIEQLFFADVLRGASMGDVLRKMLTNTVANPTTLAALANKGT</sequence>
<evidence type="ECO:0000256" key="10">
    <source>
        <dbReference type="RuleBase" id="RU004334"/>
    </source>
</evidence>
<dbReference type="Pfam" id="PF00104">
    <property type="entry name" value="Hormone_recep"/>
    <property type="match status" value="1"/>
</dbReference>
<evidence type="ECO:0000256" key="5">
    <source>
        <dbReference type="ARBA" id="ARBA00023015"/>
    </source>
</evidence>
<keyword evidence="5 10" id="KW-0805">Transcription regulation</keyword>
<dbReference type="InterPro" id="IPR001723">
    <property type="entry name" value="Nuclear_hrmn_rcpt"/>
</dbReference>
<accession>A0A6P8HYI1</accession>
<dbReference type="Proteomes" id="UP000515163">
    <property type="component" value="Unplaced"/>
</dbReference>
<evidence type="ECO:0000256" key="2">
    <source>
        <dbReference type="ARBA" id="ARBA00022723"/>
    </source>
</evidence>
<feature type="domain" description="NR LBD" evidence="12">
    <location>
        <begin position="113"/>
        <end position="341"/>
    </location>
</feature>
<dbReference type="InterPro" id="IPR050274">
    <property type="entry name" value="Nuclear_hormone_rcpt_NR2"/>
</dbReference>
<dbReference type="InParanoid" id="A0A6P8HYI1"/>
<evidence type="ECO:0000256" key="3">
    <source>
        <dbReference type="ARBA" id="ARBA00022771"/>
    </source>
</evidence>
<dbReference type="PRINTS" id="PR00398">
    <property type="entry name" value="STRDHORMONER"/>
</dbReference>
<dbReference type="SUPFAM" id="SSF48508">
    <property type="entry name" value="Nuclear receptor ligand-binding domain"/>
    <property type="match status" value="1"/>
</dbReference>
<organism evidence="13 14">
    <name type="scientific">Actinia tenebrosa</name>
    <name type="common">Australian red waratah sea anemone</name>
    <dbReference type="NCBI Taxonomy" id="6105"/>
    <lineage>
        <taxon>Eukaryota</taxon>
        <taxon>Metazoa</taxon>
        <taxon>Cnidaria</taxon>
        <taxon>Anthozoa</taxon>
        <taxon>Hexacorallia</taxon>
        <taxon>Actiniaria</taxon>
        <taxon>Actiniidae</taxon>
        <taxon>Actinia</taxon>
    </lineage>
</organism>
<evidence type="ECO:0000256" key="6">
    <source>
        <dbReference type="ARBA" id="ARBA00023125"/>
    </source>
</evidence>
<dbReference type="PRINTS" id="PR00047">
    <property type="entry name" value="STROIDFINGER"/>
</dbReference>
<dbReference type="Gene3D" id="1.10.565.10">
    <property type="entry name" value="Retinoid X Receptor"/>
    <property type="match status" value="1"/>
</dbReference>
<dbReference type="GO" id="GO:0005634">
    <property type="term" value="C:nucleus"/>
    <property type="evidence" value="ECO:0007669"/>
    <property type="project" value="UniProtKB-SubCell"/>
</dbReference>
<dbReference type="InterPro" id="IPR000536">
    <property type="entry name" value="Nucl_hrmn_rcpt_lig-bd"/>
</dbReference>
<dbReference type="PROSITE" id="PS51030">
    <property type="entry name" value="NUCLEAR_REC_DBD_2"/>
    <property type="match status" value="1"/>
</dbReference>
<feature type="domain" description="Nuclear receptor" evidence="11">
    <location>
        <begin position="24"/>
        <end position="99"/>
    </location>
</feature>
<evidence type="ECO:0000256" key="7">
    <source>
        <dbReference type="ARBA" id="ARBA00023163"/>
    </source>
</evidence>
<reference evidence="14" key="1">
    <citation type="submission" date="2025-08" db="UniProtKB">
        <authorList>
            <consortium name="RefSeq"/>
        </authorList>
    </citation>
    <scope>IDENTIFICATION</scope>
    <source>
        <tissue evidence="14">Tentacle</tissue>
    </source>
</reference>
<dbReference type="FunFam" id="3.30.50.10:FF:000006">
    <property type="entry name" value="Nuclear receptor subfamily 5 group A member"/>
    <property type="match status" value="1"/>
</dbReference>
<evidence type="ECO:0000313" key="13">
    <source>
        <dbReference type="Proteomes" id="UP000515163"/>
    </source>
</evidence>
<dbReference type="FunFam" id="1.10.565.10:FF:000064">
    <property type="entry name" value="Coup-like 2 transcription factor"/>
    <property type="match status" value="1"/>
</dbReference>
<evidence type="ECO:0000259" key="12">
    <source>
        <dbReference type="PROSITE" id="PS51843"/>
    </source>
</evidence>
<dbReference type="SMART" id="SM00399">
    <property type="entry name" value="ZnF_C4"/>
    <property type="match status" value="1"/>
</dbReference>
<dbReference type="SMART" id="SM00430">
    <property type="entry name" value="HOLI"/>
    <property type="match status" value="1"/>
</dbReference>
<keyword evidence="3 10" id="KW-0863">Zinc-finger</keyword>
<proteinExistence type="inferred from homology"/>
<keyword evidence="4 10" id="KW-0862">Zinc</keyword>
<dbReference type="KEGG" id="aten:116296556"/>
<dbReference type="InterPro" id="IPR035500">
    <property type="entry name" value="NHR-like_dom_sf"/>
</dbReference>
<evidence type="ECO:0000256" key="4">
    <source>
        <dbReference type="ARBA" id="ARBA00022833"/>
    </source>
</evidence>
<dbReference type="InterPro" id="IPR001628">
    <property type="entry name" value="Znf_hrmn_rcpt"/>
</dbReference>
<dbReference type="GO" id="GO:0008270">
    <property type="term" value="F:zinc ion binding"/>
    <property type="evidence" value="ECO:0007669"/>
    <property type="project" value="UniProtKB-KW"/>
</dbReference>
<dbReference type="RefSeq" id="XP_031560453.1">
    <property type="nucleotide sequence ID" value="XM_031704593.1"/>
</dbReference>
<comment type="similarity">
    <text evidence="10">Belongs to the nuclear hormone receptor family.</text>
</comment>
<dbReference type="AlphaFoldDB" id="A0A6P8HYI1"/>
<dbReference type="InterPro" id="IPR013088">
    <property type="entry name" value="Znf_NHR/GATA"/>
</dbReference>
<dbReference type="PROSITE" id="PS51843">
    <property type="entry name" value="NR_LBD"/>
    <property type="match status" value="1"/>
</dbReference>
<protein>
    <submittedName>
        <fullName evidence="14">COUP transcription factor 2-like</fullName>
    </submittedName>
</protein>
<dbReference type="PROSITE" id="PS00031">
    <property type="entry name" value="NUCLEAR_REC_DBD_1"/>
    <property type="match status" value="1"/>
</dbReference>
<keyword evidence="2 10" id="KW-0479">Metal-binding</keyword>
<dbReference type="SUPFAM" id="SSF57716">
    <property type="entry name" value="Glucocorticoid receptor-like (DNA-binding domain)"/>
    <property type="match status" value="1"/>
</dbReference>
<dbReference type="GO" id="GO:0003700">
    <property type="term" value="F:DNA-binding transcription factor activity"/>
    <property type="evidence" value="ECO:0007669"/>
    <property type="project" value="InterPro"/>
</dbReference>
<keyword evidence="7 10" id="KW-0804">Transcription</keyword>
<evidence type="ECO:0000259" key="11">
    <source>
        <dbReference type="PROSITE" id="PS51030"/>
    </source>
</evidence>
<dbReference type="GO" id="GO:0043565">
    <property type="term" value="F:sequence-specific DNA binding"/>
    <property type="evidence" value="ECO:0007669"/>
    <property type="project" value="InterPro"/>
</dbReference>
<dbReference type="Pfam" id="PF00105">
    <property type="entry name" value="zf-C4"/>
    <property type="match status" value="1"/>
</dbReference>
<dbReference type="GeneID" id="116296556"/>
<keyword evidence="8 10" id="KW-0675">Receptor</keyword>
<name>A0A6P8HYI1_ACTTE</name>
<dbReference type="OrthoDB" id="6355676at2759"/>
<comment type="subcellular location">
    <subcellularLocation>
        <location evidence="1 10">Nucleus</location>
    </subcellularLocation>
</comment>
<evidence type="ECO:0000256" key="8">
    <source>
        <dbReference type="ARBA" id="ARBA00023170"/>
    </source>
</evidence>
<evidence type="ECO:0000256" key="9">
    <source>
        <dbReference type="ARBA" id="ARBA00023242"/>
    </source>
</evidence>
<evidence type="ECO:0000313" key="14">
    <source>
        <dbReference type="RefSeq" id="XP_031560453.1"/>
    </source>
</evidence>
<evidence type="ECO:0000256" key="1">
    <source>
        <dbReference type="ARBA" id="ARBA00004123"/>
    </source>
</evidence>
<gene>
    <name evidence="14" type="primary">LOC116296556</name>
</gene>
<keyword evidence="13" id="KW-1185">Reference proteome</keyword>
<keyword evidence="6 10" id="KW-0238">DNA-binding</keyword>